<dbReference type="GO" id="GO:0004803">
    <property type="term" value="F:transposase activity"/>
    <property type="evidence" value="ECO:0007669"/>
    <property type="project" value="InterPro"/>
</dbReference>
<proteinExistence type="predicted"/>
<evidence type="ECO:0000313" key="2">
    <source>
        <dbReference type="EMBL" id="EMI57366.1"/>
    </source>
</evidence>
<evidence type="ECO:0000259" key="1">
    <source>
        <dbReference type="Pfam" id="PF01797"/>
    </source>
</evidence>
<name>M5UHP7_9BACT</name>
<accession>M5UHP7</accession>
<dbReference type="GO" id="GO:0006313">
    <property type="term" value="P:DNA transposition"/>
    <property type="evidence" value="ECO:0007669"/>
    <property type="project" value="InterPro"/>
</dbReference>
<dbReference type="Gene3D" id="3.30.70.1290">
    <property type="entry name" value="Transposase IS200-like"/>
    <property type="match status" value="1"/>
</dbReference>
<dbReference type="OrthoDB" id="254151at2"/>
<evidence type="ECO:0000313" key="3">
    <source>
        <dbReference type="Proteomes" id="UP000011885"/>
    </source>
</evidence>
<dbReference type="SUPFAM" id="SSF143422">
    <property type="entry name" value="Transposase IS200-like"/>
    <property type="match status" value="1"/>
</dbReference>
<dbReference type="InterPro" id="IPR002686">
    <property type="entry name" value="Transposase_17"/>
</dbReference>
<comment type="caution">
    <text evidence="2">The sequence shown here is derived from an EMBL/GenBank/DDBJ whole genome shotgun (WGS) entry which is preliminary data.</text>
</comment>
<feature type="domain" description="Transposase IS200-like" evidence="1">
    <location>
        <begin position="41"/>
        <end position="119"/>
    </location>
</feature>
<keyword evidence="3" id="KW-1185">Reference proteome</keyword>
<dbReference type="AlphaFoldDB" id="M5UHP7"/>
<protein>
    <recommendedName>
        <fullName evidence="1">Transposase IS200-like domain-containing protein</fullName>
    </recommendedName>
</protein>
<dbReference type="EMBL" id="ANOH01000095">
    <property type="protein sequence ID" value="EMI57366.1"/>
    <property type="molecule type" value="Genomic_DNA"/>
</dbReference>
<dbReference type="RefSeq" id="WP_008675421.1">
    <property type="nucleotide sequence ID" value="NZ_ANOH01000095.1"/>
</dbReference>
<reference evidence="2 3" key="1">
    <citation type="journal article" date="2013" name="Mar. Genomics">
        <title>Expression of sulfatases in Rhodopirellula baltica and the diversity of sulfatases in the genus Rhodopirellula.</title>
        <authorList>
            <person name="Wegner C.E."/>
            <person name="Richter-Heitmann T."/>
            <person name="Klindworth A."/>
            <person name="Klockow C."/>
            <person name="Richter M."/>
            <person name="Achstetter T."/>
            <person name="Glockner F.O."/>
            <person name="Harder J."/>
        </authorList>
    </citation>
    <scope>NUCLEOTIDE SEQUENCE [LARGE SCALE GENOMIC DNA]</scope>
    <source>
        <strain evidence="2 3">SM41</strain>
    </source>
</reference>
<dbReference type="GO" id="GO:0003677">
    <property type="term" value="F:DNA binding"/>
    <property type="evidence" value="ECO:0007669"/>
    <property type="project" value="InterPro"/>
</dbReference>
<dbReference type="PATRIC" id="fig|1263870.3.peg.1304"/>
<sequence length="262" mass="29899">MESIYTEANTRAAFQLNWSVSLFGKEPLPSSEHWYDRLKTAIDPDGVRLLSADHLNDNTYQFLVSTKPHCSPSAIVRSIKGRLQYLIRDEIPKAFRRNYHVQSLGDAKAATLDRYVSRQTDKHPMADPVVQRRLDTLQFHDPTIDLAHPNTGTYGRYLNSLQIVLENIDGWREVRESMLRRVRGVIVKSAMKKPWRLSRIGLLSNHVHILLGGSVTDSPSSIALSLMNNIAFVYEMKPILKFSFYAGTFGGYDRGVTRRPRL</sequence>
<dbReference type="Pfam" id="PF01797">
    <property type="entry name" value="Y1_Tnp"/>
    <property type="match status" value="1"/>
</dbReference>
<gene>
    <name evidence="2" type="ORF">RSSM_01207</name>
</gene>
<organism evidence="2 3">
    <name type="scientific">Rhodopirellula sallentina SM41</name>
    <dbReference type="NCBI Taxonomy" id="1263870"/>
    <lineage>
        <taxon>Bacteria</taxon>
        <taxon>Pseudomonadati</taxon>
        <taxon>Planctomycetota</taxon>
        <taxon>Planctomycetia</taxon>
        <taxon>Pirellulales</taxon>
        <taxon>Pirellulaceae</taxon>
        <taxon>Rhodopirellula</taxon>
    </lineage>
</organism>
<dbReference type="InterPro" id="IPR036515">
    <property type="entry name" value="Transposase_17_sf"/>
</dbReference>
<dbReference type="Proteomes" id="UP000011885">
    <property type="component" value="Unassembled WGS sequence"/>
</dbReference>